<feature type="compositionally biased region" description="Low complexity" evidence="1">
    <location>
        <begin position="378"/>
        <end position="390"/>
    </location>
</feature>
<proteinExistence type="predicted"/>
<protein>
    <recommendedName>
        <fullName evidence="3">Rhodopsin domain-containing protein</fullName>
    </recommendedName>
</protein>
<dbReference type="STRING" id="694573.A0A194UVS8"/>
<dbReference type="InterPro" id="IPR049326">
    <property type="entry name" value="Rhodopsin_dom_fungi"/>
</dbReference>
<name>A0A194UVS8_CYTMA</name>
<evidence type="ECO:0000259" key="3">
    <source>
        <dbReference type="Pfam" id="PF20684"/>
    </source>
</evidence>
<feature type="transmembrane region" description="Helical" evidence="2">
    <location>
        <begin position="99"/>
        <end position="119"/>
    </location>
</feature>
<keyword evidence="5" id="KW-1185">Reference proteome</keyword>
<feature type="domain" description="Rhodopsin" evidence="3">
    <location>
        <begin position="40"/>
        <end position="190"/>
    </location>
</feature>
<feature type="compositionally biased region" description="Basic and acidic residues" evidence="1">
    <location>
        <begin position="414"/>
        <end position="426"/>
    </location>
</feature>
<evidence type="ECO:0000256" key="2">
    <source>
        <dbReference type="SAM" id="Phobius"/>
    </source>
</evidence>
<feature type="region of interest" description="Disordered" evidence="1">
    <location>
        <begin position="370"/>
        <end position="434"/>
    </location>
</feature>
<evidence type="ECO:0000256" key="1">
    <source>
        <dbReference type="SAM" id="MobiDB-lite"/>
    </source>
</evidence>
<organism evidence="4 5">
    <name type="scientific">Cytospora mali</name>
    <name type="common">Apple Valsa canker fungus</name>
    <name type="synonym">Valsa mali</name>
    <dbReference type="NCBI Taxonomy" id="578113"/>
    <lineage>
        <taxon>Eukaryota</taxon>
        <taxon>Fungi</taxon>
        <taxon>Dikarya</taxon>
        <taxon>Ascomycota</taxon>
        <taxon>Pezizomycotina</taxon>
        <taxon>Sordariomycetes</taxon>
        <taxon>Sordariomycetidae</taxon>
        <taxon>Diaporthales</taxon>
        <taxon>Cytosporaceae</taxon>
        <taxon>Cytospora</taxon>
    </lineage>
</organism>
<feature type="compositionally biased region" description="Polar residues" evidence="1">
    <location>
        <begin position="299"/>
        <end position="314"/>
    </location>
</feature>
<evidence type="ECO:0000313" key="4">
    <source>
        <dbReference type="EMBL" id="KUI55795.1"/>
    </source>
</evidence>
<keyword evidence="2" id="KW-0472">Membrane</keyword>
<feature type="transmembrane region" description="Helical" evidence="2">
    <location>
        <begin position="131"/>
        <end position="153"/>
    </location>
</feature>
<dbReference type="EMBL" id="KN714683">
    <property type="protein sequence ID" value="KUI55795.1"/>
    <property type="molecule type" value="Genomic_DNA"/>
</dbReference>
<dbReference type="Pfam" id="PF20684">
    <property type="entry name" value="Fung_rhodopsin"/>
    <property type="match status" value="1"/>
</dbReference>
<evidence type="ECO:0000313" key="5">
    <source>
        <dbReference type="Proteomes" id="UP000078576"/>
    </source>
</evidence>
<dbReference type="PANTHER" id="PTHR38794:SF1">
    <property type="entry name" value="INTEGRAL MEMBRANE PROTEIN"/>
    <property type="match status" value="1"/>
</dbReference>
<accession>A0A194UVS8</accession>
<reference evidence="5" key="1">
    <citation type="submission" date="2014-12" db="EMBL/GenBank/DDBJ databases">
        <title>Genome Sequence of Valsa Canker Pathogens Uncovers a Specific Adaption of Colonization on Woody Bark.</title>
        <authorList>
            <person name="Yin Z."/>
            <person name="Liu H."/>
            <person name="Gao X."/>
            <person name="Li Z."/>
            <person name="Song N."/>
            <person name="Ke X."/>
            <person name="Dai Q."/>
            <person name="Wu Y."/>
            <person name="Sun Y."/>
            <person name="Xu J.-R."/>
            <person name="Kang Z.K."/>
            <person name="Wang L."/>
            <person name="Huang L."/>
        </authorList>
    </citation>
    <scope>NUCLEOTIDE SEQUENCE [LARGE SCALE GENOMIC DNA]</scope>
    <source>
        <strain evidence="5">SXYL134</strain>
    </source>
</reference>
<keyword evidence="2" id="KW-0812">Transmembrane</keyword>
<feature type="compositionally biased region" description="Low complexity" evidence="1">
    <location>
        <begin position="282"/>
        <end position="293"/>
    </location>
</feature>
<dbReference type="PANTHER" id="PTHR38794">
    <property type="entry name" value="INTEGRAL MEMBRANE PROTEIN"/>
    <property type="match status" value="1"/>
</dbReference>
<feature type="transmembrane region" description="Helical" evidence="2">
    <location>
        <begin position="55"/>
        <end position="79"/>
    </location>
</feature>
<keyword evidence="2" id="KW-1133">Transmembrane helix</keyword>
<gene>
    <name evidence="4" type="ORF">VP1G_10776</name>
</gene>
<sequence length="434" mass="46806">MVNVTTSGPLLDFNNKDHTASVVIVTVFFCLLMIMVMIAKVFIRRSIGISLHGFDLILFLAALLMLAQTICIVCASNPGLGKHSTDVAAHVENVRKLQYAASLLAIATVTCTKISMSLLIKKINDYGRVRLANRAILGITLLSFVSGVVATALQCPLPQPWIATNPSTCPGIVPIYLYSGIMSVITDVELCPATTIPALFYKDYLFQGNDFTWLAVVPTIWLQISYNLSVITACIPSMKNIFDSFSGDFSAAIDVPYNLPTISSKSGSRATVRGLSKGTGGSSSTMDSSGLKLTPAHPSRTSCYKTDVFSSGTRTRTRDDDGQNESVRNLTDGVVVVTEEVDIHFENRASSPDGSHVSWDDTHRRSALSGFASRHVPSRSSCGRPSSSASWANRAEYSRSTSSPSRSHSVSCSRRWETSSRVDADTVLKPPGAS</sequence>
<feature type="transmembrane region" description="Helical" evidence="2">
    <location>
        <begin position="20"/>
        <end position="43"/>
    </location>
</feature>
<dbReference type="Proteomes" id="UP000078576">
    <property type="component" value="Unassembled WGS sequence"/>
</dbReference>
<dbReference type="OrthoDB" id="3918601at2759"/>
<feature type="compositionally biased region" description="Low complexity" evidence="1">
    <location>
        <begin position="398"/>
        <end position="413"/>
    </location>
</feature>
<feature type="region of interest" description="Disordered" evidence="1">
    <location>
        <begin position="265"/>
        <end position="333"/>
    </location>
</feature>
<dbReference type="AlphaFoldDB" id="A0A194UVS8"/>